<dbReference type="AlphaFoldDB" id="A0A3P3YJX1"/>
<feature type="signal peptide" evidence="1">
    <location>
        <begin position="1"/>
        <end position="18"/>
    </location>
</feature>
<accession>A0A3P3YJX1</accession>
<evidence type="ECO:0000256" key="1">
    <source>
        <dbReference type="SAM" id="SignalP"/>
    </source>
</evidence>
<protein>
    <recommendedName>
        <fullName evidence="4">Rab-GAP TBC domain-containing protein</fullName>
    </recommendedName>
</protein>
<feature type="chain" id="PRO_5018221546" description="Rab-GAP TBC domain-containing protein" evidence="1">
    <location>
        <begin position="19"/>
        <end position="291"/>
    </location>
</feature>
<reference evidence="2 3" key="1">
    <citation type="submission" date="2018-03" db="EMBL/GenBank/DDBJ databases">
        <authorList>
            <person name="Fogelqvist J."/>
        </authorList>
    </citation>
    <scope>NUCLEOTIDE SEQUENCE [LARGE SCALE GENOMIC DNA]</scope>
</reference>
<evidence type="ECO:0008006" key="4">
    <source>
        <dbReference type="Google" id="ProtNLM"/>
    </source>
</evidence>
<proteinExistence type="predicted"/>
<dbReference type="EMBL" id="OVEO01000014">
    <property type="protein sequence ID" value="SPR00483.1"/>
    <property type="molecule type" value="Genomic_DNA"/>
</dbReference>
<gene>
    <name evidence="2" type="ORF">PLBR_LOCUS7698</name>
</gene>
<organism evidence="2 3">
    <name type="scientific">Plasmodiophora brassicae</name>
    <name type="common">Clubroot disease agent</name>
    <dbReference type="NCBI Taxonomy" id="37360"/>
    <lineage>
        <taxon>Eukaryota</taxon>
        <taxon>Sar</taxon>
        <taxon>Rhizaria</taxon>
        <taxon>Endomyxa</taxon>
        <taxon>Phytomyxea</taxon>
        <taxon>Plasmodiophorida</taxon>
        <taxon>Plasmodiophoridae</taxon>
        <taxon>Plasmodiophora</taxon>
    </lineage>
</organism>
<sequence>MLPIVAVLVHVVAPPIEAVDHEYEDVCRLILDMQPFQTGESVWQRASTTRNEAWLTIIGNALGLTDDDLARPNVVDNQDILKDIPRMLSPFNDSDTWDREVVADVCQAMHNLVTSGRVAFARKAANIDFGYSQVWPRIVGVLQQQLVTFPDTLLAFANLLDSRMGRFAATHVPSYYLMQIAFFETLSEFMPDVFNEIDFNVRPVWPDTFLLSFGHGYFSKPVLTRLMDEYLCSSDRDGFWIRVATAVLMLSRDAILKQELEDGIRITYQMTSGIPGDTLIEALHNVDRTAN</sequence>
<keyword evidence="1" id="KW-0732">Signal</keyword>
<dbReference type="Proteomes" id="UP000290189">
    <property type="component" value="Unassembled WGS sequence"/>
</dbReference>
<evidence type="ECO:0000313" key="2">
    <source>
        <dbReference type="EMBL" id="SPR00483.1"/>
    </source>
</evidence>
<geneLocation type="mitochondrion" evidence="2"/>
<name>A0A3P3YJX1_PLABS</name>
<keyword evidence="2" id="KW-0496">Mitochondrion</keyword>
<evidence type="ECO:0000313" key="3">
    <source>
        <dbReference type="Proteomes" id="UP000290189"/>
    </source>
</evidence>